<gene>
    <name evidence="1" type="ORF">DVS81_03035</name>
</gene>
<dbReference type="EMBL" id="QPGA01000003">
    <property type="protein sequence ID" value="RDE51910.1"/>
    <property type="molecule type" value="Genomic_DNA"/>
</dbReference>
<dbReference type="AlphaFoldDB" id="A0A369XR98"/>
<accession>A0A369XR98</accession>
<organism evidence="1 2">
    <name type="scientific">Candidatus Accumulibacter meliphilus</name>
    <dbReference type="NCBI Taxonomy" id="2211374"/>
    <lineage>
        <taxon>Bacteria</taxon>
        <taxon>Pseudomonadati</taxon>
        <taxon>Pseudomonadota</taxon>
        <taxon>Betaproteobacteria</taxon>
        <taxon>Candidatus Accumulibacter</taxon>
    </lineage>
</organism>
<sequence>MIEIELLERQIAELDETSFRKLREWFLEFDQSRWDQKLTDDSSAGKLQFLVNAALGELESGRTRDL</sequence>
<name>A0A369XR98_9PROT</name>
<evidence type="ECO:0000313" key="2">
    <source>
        <dbReference type="Proteomes" id="UP000253831"/>
    </source>
</evidence>
<reference evidence="1 2" key="1">
    <citation type="submission" date="2018-05" db="EMBL/GenBank/DDBJ databases">
        <title>Integrated omic analyses show evidence that a Ca. Accumulibacter phosphatis strain performs denitrification under micro-aerobic conditions.</title>
        <authorList>
            <person name="Camejo P.Y."/>
            <person name="Katherine M.D."/>
            <person name="Daniel N.R."/>
        </authorList>
    </citation>
    <scope>NUCLEOTIDE SEQUENCE [LARGE SCALE GENOMIC DNA]</scope>
    <source>
        <strain evidence="1">UW-LDO-IC</strain>
    </source>
</reference>
<protein>
    <submittedName>
        <fullName evidence="1">Uncharacterized protein</fullName>
    </submittedName>
</protein>
<evidence type="ECO:0000313" key="1">
    <source>
        <dbReference type="EMBL" id="RDE51910.1"/>
    </source>
</evidence>
<dbReference type="Proteomes" id="UP000253831">
    <property type="component" value="Unassembled WGS sequence"/>
</dbReference>
<comment type="caution">
    <text evidence="1">The sequence shown here is derived from an EMBL/GenBank/DDBJ whole genome shotgun (WGS) entry which is preliminary data.</text>
</comment>
<proteinExistence type="predicted"/>